<dbReference type="NCBIfam" id="TIGR00166">
    <property type="entry name" value="S6"/>
    <property type="match status" value="1"/>
</dbReference>
<keyword evidence="5 8" id="KW-0687">Ribonucleoprotein</keyword>
<name>A0A173RF58_9FIRM</name>
<dbReference type="Proteomes" id="UP000487649">
    <property type="component" value="Unassembled WGS sequence"/>
</dbReference>
<dbReference type="RefSeq" id="WP_006784584.1">
    <property type="nucleotide sequence ID" value="NZ_CABJBH010000001.1"/>
</dbReference>
<dbReference type="CDD" id="cd00473">
    <property type="entry name" value="bS6"/>
    <property type="match status" value="1"/>
</dbReference>
<comment type="caution">
    <text evidence="9">The sequence shown here is derived from an EMBL/GenBank/DDBJ whole genome shotgun (WGS) entry which is preliminary data.</text>
</comment>
<reference evidence="9 10" key="1">
    <citation type="journal article" date="2019" name="Nat. Med.">
        <title>A library of human gut bacterial isolates paired with longitudinal multiomics data enables mechanistic microbiome research.</title>
        <authorList>
            <person name="Poyet M."/>
            <person name="Groussin M."/>
            <person name="Gibbons S.M."/>
            <person name="Avila-Pacheco J."/>
            <person name="Jiang X."/>
            <person name="Kearney S.M."/>
            <person name="Perrotta A.R."/>
            <person name="Berdy B."/>
            <person name="Zhao S."/>
            <person name="Lieberman T.D."/>
            <person name="Swanson P.K."/>
            <person name="Smith M."/>
            <person name="Roesemann S."/>
            <person name="Alexander J.E."/>
            <person name="Rich S.A."/>
            <person name="Livny J."/>
            <person name="Vlamakis H."/>
            <person name="Clish C."/>
            <person name="Bullock K."/>
            <person name="Deik A."/>
            <person name="Scott J."/>
            <person name="Pierce K.A."/>
            <person name="Xavier R.J."/>
            <person name="Alm E.J."/>
        </authorList>
    </citation>
    <scope>NUCLEOTIDE SEQUENCE [LARGE SCALE GENOMIC DNA]</scope>
    <source>
        <strain evidence="9 10">BIOML-A198</strain>
    </source>
</reference>
<dbReference type="OrthoDB" id="9812702at2"/>
<dbReference type="PANTHER" id="PTHR21011:SF1">
    <property type="entry name" value="SMALL RIBOSOMAL SUBUNIT PROTEIN BS6M"/>
    <property type="match status" value="1"/>
</dbReference>
<dbReference type="InterPro" id="IPR020814">
    <property type="entry name" value="Ribosomal_S6_plastid/chlpt"/>
</dbReference>
<dbReference type="PANTHER" id="PTHR21011">
    <property type="entry name" value="MITOCHONDRIAL 28S RIBOSOMAL PROTEIN S6"/>
    <property type="match status" value="1"/>
</dbReference>
<comment type="function">
    <text evidence="6 8">Binds together with bS18 to 16S ribosomal RNA.</text>
</comment>
<evidence type="ECO:0000256" key="5">
    <source>
        <dbReference type="ARBA" id="ARBA00023274"/>
    </source>
</evidence>
<evidence type="ECO:0000313" key="9">
    <source>
        <dbReference type="EMBL" id="MTK22042.1"/>
    </source>
</evidence>
<evidence type="ECO:0000256" key="4">
    <source>
        <dbReference type="ARBA" id="ARBA00022980"/>
    </source>
</evidence>
<protein>
    <recommendedName>
        <fullName evidence="7 8">Small ribosomal subunit protein bS6</fullName>
    </recommendedName>
</protein>
<dbReference type="AlphaFoldDB" id="A0A173RF58"/>
<evidence type="ECO:0000256" key="3">
    <source>
        <dbReference type="ARBA" id="ARBA00022884"/>
    </source>
</evidence>
<dbReference type="EMBL" id="WMQE01000028">
    <property type="protein sequence ID" value="MTK22042.1"/>
    <property type="molecule type" value="Genomic_DNA"/>
</dbReference>
<dbReference type="Gene3D" id="3.30.70.60">
    <property type="match status" value="1"/>
</dbReference>
<evidence type="ECO:0000256" key="8">
    <source>
        <dbReference type="HAMAP-Rule" id="MF_00360"/>
    </source>
</evidence>
<dbReference type="GeneID" id="60057837"/>
<keyword evidence="2 8" id="KW-0699">rRNA-binding</keyword>
<proteinExistence type="inferred from homology"/>
<evidence type="ECO:0000256" key="6">
    <source>
        <dbReference type="ARBA" id="ARBA00035104"/>
    </source>
</evidence>
<dbReference type="GO" id="GO:0005840">
    <property type="term" value="C:ribosome"/>
    <property type="evidence" value="ECO:0007669"/>
    <property type="project" value="UniProtKB-KW"/>
</dbReference>
<organism evidence="9 10">
    <name type="scientific">Turicibacter sanguinis</name>
    <dbReference type="NCBI Taxonomy" id="154288"/>
    <lineage>
        <taxon>Bacteria</taxon>
        <taxon>Bacillati</taxon>
        <taxon>Bacillota</taxon>
        <taxon>Erysipelotrichia</taxon>
        <taxon>Erysipelotrichales</taxon>
        <taxon>Turicibacteraceae</taxon>
        <taxon>Turicibacter</taxon>
    </lineage>
</organism>
<evidence type="ECO:0000256" key="7">
    <source>
        <dbReference type="ARBA" id="ARBA00035294"/>
    </source>
</evidence>
<evidence type="ECO:0000313" key="10">
    <source>
        <dbReference type="Proteomes" id="UP000487649"/>
    </source>
</evidence>
<dbReference type="GO" id="GO:0070181">
    <property type="term" value="F:small ribosomal subunit rRNA binding"/>
    <property type="evidence" value="ECO:0007669"/>
    <property type="project" value="TreeGrafter"/>
</dbReference>
<dbReference type="SUPFAM" id="SSF54995">
    <property type="entry name" value="Ribosomal protein S6"/>
    <property type="match status" value="1"/>
</dbReference>
<dbReference type="FunFam" id="3.30.70.60:FF:000002">
    <property type="entry name" value="30S ribosomal protein S6"/>
    <property type="match status" value="1"/>
</dbReference>
<dbReference type="GO" id="GO:0006412">
    <property type="term" value="P:translation"/>
    <property type="evidence" value="ECO:0007669"/>
    <property type="project" value="UniProtKB-UniRule"/>
</dbReference>
<dbReference type="HAMAP" id="MF_00360">
    <property type="entry name" value="Ribosomal_bS6"/>
    <property type="match status" value="1"/>
</dbReference>
<evidence type="ECO:0000256" key="1">
    <source>
        <dbReference type="ARBA" id="ARBA00009512"/>
    </source>
</evidence>
<dbReference type="GO" id="GO:0003735">
    <property type="term" value="F:structural constituent of ribosome"/>
    <property type="evidence" value="ECO:0007669"/>
    <property type="project" value="InterPro"/>
</dbReference>
<dbReference type="GO" id="GO:1990904">
    <property type="term" value="C:ribonucleoprotein complex"/>
    <property type="evidence" value="ECO:0007669"/>
    <property type="project" value="UniProtKB-KW"/>
</dbReference>
<dbReference type="GO" id="GO:0005737">
    <property type="term" value="C:cytoplasm"/>
    <property type="evidence" value="ECO:0007669"/>
    <property type="project" value="UniProtKB-ARBA"/>
</dbReference>
<keyword evidence="3 8" id="KW-0694">RNA-binding</keyword>
<dbReference type="Pfam" id="PF01250">
    <property type="entry name" value="Ribosomal_S6"/>
    <property type="match status" value="1"/>
</dbReference>
<comment type="similarity">
    <text evidence="1 8">Belongs to the bacterial ribosomal protein bS6 family.</text>
</comment>
<evidence type="ECO:0000256" key="2">
    <source>
        <dbReference type="ARBA" id="ARBA00022730"/>
    </source>
</evidence>
<keyword evidence="4 8" id="KW-0689">Ribosomal protein</keyword>
<accession>A0A173RF58</accession>
<gene>
    <name evidence="8" type="primary">rpsF</name>
    <name evidence="9" type="ORF">GMA92_11515</name>
</gene>
<sequence>MRKYEIMYIVRPNLEEEGRKAVIEGFNTMFTNMGAEIVEMKEWGMRDLAYAIEDFTKGYYVVLTVNSSIEAKNEFDRLAGISEDVIRYIAIKEEE</sequence>
<dbReference type="InterPro" id="IPR035980">
    <property type="entry name" value="Ribosomal_bS6_sf"/>
</dbReference>
<dbReference type="InterPro" id="IPR014717">
    <property type="entry name" value="Transl_elong_EF1B/ribsomal_bS6"/>
</dbReference>
<dbReference type="InterPro" id="IPR000529">
    <property type="entry name" value="Ribosomal_bS6"/>
</dbReference>